<dbReference type="EMBL" id="JAUQSZ010000004">
    <property type="protein sequence ID" value="MDO7842254.1"/>
    <property type="molecule type" value="Genomic_DNA"/>
</dbReference>
<accession>A0ABT8ZYQ8</accession>
<evidence type="ECO:0000256" key="5">
    <source>
        <dbReference type="SAM" id="MobiDB-lite"/>
    </source>
</evidence>
<keyword evidence="2 4" id="KW-0238">DNA-binding</keyword>
<name>A0ABT8ZYQ8_9SPHN</name>
<evidence type="ECO:0000313" key="8">
    <source>
        <dbReference type="Proteomes" id="UP001176468"/>
    </source>
</evidence>
<feature type="region of interest" description="Disordered" evidence="5">
    <location>
        <begin position="1"/>
        <end position="21"/>
    </location>
</feature>
<organism evidence="7 8">
    <name type="scientific">Sphingomonas immobilis</name>
    <dbReference type="NCBI Taxonomy" id="3063997"/>
    <lineage>
        <taxon>Bacteria</taxon>
        <taxon>Pseudomonadati</taxon>
        <taxon>Pseudomonadota</taxon>
        <taxon>Alphaproteobacteria</taxon>
        <taxon>Sphingomonadales</taxon>
        <taxon>Sphingomonadaceae</taxon>
        <taxon>Sphingomonas</taxon>
    </lineage>
</organism>
<keyword evidence="8" id="KW-1185">Reference proteome</keyword>
<protein>
    <submittedName>
        <fullName evidence="7">TetR family transcriptional regulator</fullName>
    </submittedName>
</protein>
<feature type="DNA-binding region" description="H-T-H motif" evidence="4">
    <location>
        <begin position="43"/>
        <end position="62"/>
    </location>
</feature>
<sequence>MTLATPELNQSGQMMGSKGRRTRRKLIDTTVELLATTPLRDLKVVDITQAASTSAATFYVYFDNVIEVALAASAELTQSTPEIIATVNSEWTRANSHDRAVEMVDHYLAYWGAHRALMRTRNLAAEEGDIRFIRVREESIRPLILAMVHKIELAQREGRVSRRVFPYASGGTVLMMLERLGALARVYDSNGGVITFAQMREAAAHTIAASFGWPIQDDTAG</sequence>
<dbReference type="Pfam" id="PF19352">
    <property type="entry name" value="TetR_C_38"/>
    <property type="match status" value="1"/>
</dbReference>
<keyword evidence="1" id="KW-0805">Transcription regulation</keyword>
<dbReference type="InterPro" id="IPR001647">
    <property type="entry name" value="HTH_TetR"/>
</dbReference>
<dbReference type="InterPro" id="IPR009057">
    <property type="entry name" value="Homeodomain-like_sf"/>
</dbReference>
<dbReference type="RefSeq" id="WP_304560721.1">
    <property type="nucleotide sequence ID" value="NZ_JAUQSZ010000004.1"/>
</dbReference>
<evidence type="ECO:0000256" key="2">
    <source>
        <dbReference type="ARBA" id="ARBA00023125"/>
    </source>
</evidence>
<evidence type="ECO:0000313" key="7">
    <source>
        <dbReference type="EMBL" id="MDO7842254.1"/>
    </source>
</evidence>
<dbReference type="InterPro" id="IPR011075">
    <property type="entry name" value="TetR_C"/>
</dbReference>
<evidence type="ECO:0000256" key="4">
    <source>
        <dbReference type="PROSITE-ProRule" id="PRU00335"/>
    </source>
</evidence>
<comment type="caution">
    <text evidence="7">The sequence shown here is derived from an EMBL/GenBank/DDBJ whole genome shotgun (WGS) entry which is preliminary data.</text>
</comment>
<evidence type="ECO:0000259" key="6">
    <source>
        <dbReference type="PROSITE" id="PS50977"/>
    </source>
</evidence>
<dbReference type="SUPFAM" id="SSF46689">
    <property type="entry name" value="Homeodomain-like"/>
    <property type="match status" value="1"/>
</dbReference>
<dbReference type="Gene3D" id="1.10.10.60">
    <property type="entry name" value="Homeodomain-like"/>
    <property type="match status" value="1"/>
</dbReference>
<dbReference type="Gene3D" id="1.10.357.10">
    <property type="entry name" value="Tetracycline Repressor, domain 2"/>
    <property type="match status" value="1"/>
</dbReference>
<dbReference type="PROSITE" id="PS50977">
    <property type="entry name" value="HTH_TETR_2"/>
    <property type="match status" value="1"/>
</dbReference>
<dbReference type="Proteomes" id="UP001176468">
    <property type="component" value="Unassembled WGS sequence"/>
</dbReference>
<proteinExistence type="predicted"/>
<feature type="domain" description="HTH tetR-type" evidence="6">
    <location>
        <begin position="20"/>
        <end position="80"/>
    </location>
</feature>
<evidence type="ECO:0000256" key="1">
    <source>
        <dbReference type="ARBA" id="ARBA00023015"/>
    </source>
</evidence>
<reference evidence="7" key="1">
    <citation type="submission" date="2023-07" db="EMBL/GenBank/DDBJ databases">
        <authorList>
            <person name="Kim M.K."/>
        </authorList>
    </citation>
    <scope>NUCLEOTIDE SEQUENCE</scope>
    <source>
        <strain evidence="7">CA1-15</strain>
    </source>
</reference>
<evidence type="ECO:0000256" key="3">
    <source>
        <dbReference type="ARBA" id="ARBA00023163"/>
    </source>
</evidence>
<keyword evidence="3" id="KW-0804">Transcription</keyword>
<gene>
    <name evidence="7" type="ORF">Q5H94_07940</name>
</gene>